<evidence type="ECO:0000256" key="4">
    <source>
        <dbReference type="ARBA" id="ARBA00022989"/>
    </source>
</evidence>
<dbReference type="Proteomes" id="UP000051139">
    <property type="component" value="Unassembled WGS sequence"/>
</dbReference>
<protein>
    <recommendedName>
        <fullName evidence="10">Potassium channel domain-containing protein</fullName>
    </recommendedName>
</protein>
<keyword evidence="2" id="KW-0813">Transport</keyword>
<dbReference type="GO" id="GO:0001508">
    <property type="term" value="P:action potential"/>
    <property type="evidence" value="ECO:0007669"/>
    <property type="project" value="TreeGrafter"/>
</dbReference>
<evidence type="ECO:0000256" key="2">
    <source>
        <dbReference type="ARBA" id="ARBA00022448"/>
    </source>
</evidence>
<dbReference type="AlphaFoldDB" id="A0A0R2L077"/>
<feature type="domain" description="Potassium channel" evidence="10">
    <location>
        <begin position="29"/>
        <end position="100"/>
    </location>
</feature>
<feature type="transmembrane region" description="Helical" evidence="9">
    <location>
        <begin position="21"/>
        <end position="39"/>
    </location>
</feature>
<evidence type="ECO:0000313" key="11">
    <source>
        <dbReference type="EMBL" id="KRN95054.1"/>
    </source>
</evidence>
<name>A0A0R2L077_9LACO</name>
<keyword evidence="3 9" id="KW-0812">Transmembrane</keyword>
<evidence type="ECO:0000256" key="5">
    <source>
        <dbReference type="ARBA" id="ARBA00023065"/>
    </source>
</evidence>
<accession>A0A0R2L077</accession>
<organism evidence="11 12">
    <name type="scientific">Furfurilactobacillus siliginis</name>
    <dbReference type="NCBI Taxonomy" id="348151"/>
    <lineage>
        <taxon>Bacteria</taxon>
        <taxon>Bacillati</taxon>
        <taxon>Bacillota</taxon>
        <taxon>Bacilli</taxon>
        <taxon>Lactobacillales</taxon>
        <taxon>Lactobacillaceae</taxon>
        <taxon>Furfurilactobacillus</taxon>
    </lineage>
</organism>
<keyword evidence="6 9" id="KW-0472">Membrane</keyword>
<evidence type="ECO:0000256" key="8">
    <source>
        <dbReference type="SAM" id="Coils"/>
    </source>
</evidence>
<dbReference type="SUPFAM" id="SSF81324">
    <property type="entry name" value="Voltage-gated potassium channels"/>
    <property type="match status" value="1"/>
</dbReference>
<evidence type="ECO:0000256" key="9">
    <source>
        <dbReference type="SAM" id="Phobius"/>
    </source>
</evidence>
<dbReference type="InterPro" id="IPR013099">
    <property type="entry name" value="K_chnl_dom"/>
</dbReference>
<gene>
    <name evidence="11" type="ORF">IV55_GL000334</name>
</gene>
<keyword evidence="7" id="KW-0407">Ion channel</keyword>
<feature type="coiled-coil region" evidence="8">
    <location>
        <begin position="118"/>
        <end position="145"/>
    </location>
</feature>
<sequence length="145" mass="15764">MAGIIGKLQEKLKGFLRTNGFMYLLYASITILITISAIYSTVEGISLGNAFWWAITTATTVGYGDIAPHTALGKVLAVILMLVGVGFVGMLTSTLTAYFTNKTADKDTLTDQEVLAEFAKLHRENEALQKQLTTLTKTIQTAQKN</sequence>
<dbReference type="Pfam" id="PF07885">
    <property type="entry name" value="Ion_trans_2"/>
    <property type="match status" value="1"/>
</dbReference>
<feature type="transmembrane region" description="Helical" evidence="9">
    <location>
        <begin position="75"/>
        <end position="99"/>
    </location>
</feature>
<evidence type="ECO:0000256" key="1">
    <source>
        <dbReference type="ARBA" id="ARBA00004141"/>
    </source>
</evidence>
<dbReference type="EMBL" id="JQCB01000011">
    <property type="protein sequence ID" value="KRN95054.1"/>
    <property type="molecule type" value="Genomic_DNA"/>
</dbReference>
<evidence type="ECO:0000256" key="6">
    <source>
        <dbReference type="ARBA" id="ARBA00023136"/>
    </source>
</evidence>
<keyword evidence="12" id="KW-1185">Reference proteome</keyword>
<keyword evidence="5" id="KW-0406">Ion transport</keyword>
<evidence type="ECO:0000256" key="7">
    <source>
        <dbReference type="ARBA" id="ARBA00023303"/>
    </source>
</evidence>
<reference evidence="11 12" key="1">
    <citation type="journal article" date="2015" name="Genome Announc.">
        <title>Expanding the biotechnology potential of lactobacilli through comparative genomics of 213 strains and associated genera.</title>
        <authorList>
            <person name="Sun Z."/>
            <person name="Harris H.M."/>
            <person name="McCann A."/>
            <person name="Guo C."/>
            <person name="Argimon S."/>
            <person name="Zhang W."/>
            <person name="Yang X."/>
            <person name="Jeffery I.B."/>
            <person name="Cooney J.C."/>
            <person name="Kagawa T.F."/>
            <person name="Liu W."/>
            <person name="Song Y."/>
            <person name="Salvetti E."/>
            <person name="Wrobel A."/>
            <person name="Rasinkangas P."/>
            <person name="Parkhill J."/>
            <person name="Rea M.C."/>
            <person name="O'Sullivan O."/>
            <person name="Ritari J."/>
            <person name="Douillard F.P."/>
            <person name="Paul Ross R."/>
            <person name="Yang R."/>
            <person name="Briner A.E."/>
            <person name="Felis G.E."/>
            <person name="de Vos W.M."/>
            <person name="Barrangou R."/>
            <person name="Klaenhammer T.R."/>
            <person name="Caufield P.W."/>
            <person name="Cui Y."/>
            <person name="Zhang H."/>
            <person name="O'Toole P.W."/>
        </authorList>
    </citation>
    <scope>NUCLEOTIDE SEQUENCE [LARGE SCALE GENOMIC DNA]</scope>
    <source>
        <strain evidence="11 12">DSM 22696</strain>
    </source>
</reference>
<dbReference type="GO" id="GO:0008076">
    <property type="term" value="C:voltage-gated potassium channel complex"/>
    <property type="evidence" value="ECO:0007669"/>
    <property type="project" value="InterPro"/>
</dbReference>
<evidence type="ECO:0000259" key="10">
    <source>
        <dbReference type="Pfam" id="PF07885"/>
    </source>
</evidence>
<dbReference type="Gene3D" id="1.10.287.70">
    <property type="match status" value="1"/>
</dbReference>
<dbReference type="PANTHER" id="PTHR11537">
    <property type="entry name" value="VOLTAGE-GATED POTASSIUM CHANNEL"/>
    <property type="match status" value="1"/>
</dbReference>
<dbReference type="InterPro" id="IPR028325">
    <property type="entry name" value="VG_K_chnl"/>
</dbReference>
<keyword evidence="8" id="KW-0175">Coiled coil</keyword>
<dbReference type="PATRIC" id="fig|348151.3.peg.340"/>
<dbReference type="GO" id="GO:0005249">
    <property type="term" value="F:voltage-gated potassium channel activity"/>
    <property type="evidence" value="ECO:0007669"/>
    <property type="project" value="InterPro"/>
</dbReference>
<proteinExistence type="predicted"/>
<evidence type="ECO:0000256" key="3">
    <source>
        <dbReference type="ARBA" id="ARBA00022692"/>
    </source>
</evidence>
<comment type="subcellular location">
    <subcellularLocation>
        <location evidence="1">Membrane</location>
        <topology evidence="1">Multi-pass membrane protein</topology>
    </subcellularLocation>
</comment>
<dbReference type="PANTHER" id="PTHR11537:SF254">
    <property type="entry name" value="POTASSIUM VOLTAGE-GATED CHANNEL PROTEIN SHAB"/>
    <property type="match status" value="1"/>
</dbReference>
<evidence type="ECO:0000313" key="12">
    <source>
        <dbReference type="Proteomes" id="UP000051139"/>
    </source>
</evidence>
<dbReference type="STRING" id="348151.IV55_GL000334"/>
<comment type="caution">
    <text evidence="11">The sequence shown here is derived from an EMBL/GenBank/DDBJ whole genome shotgun (WGS) entry which is preliminary data.</text>
</comment>
<keyword evidence="4 9" id="KW-1133">Transmembrane helix</keyword>